<accession>A0A7W8ANU3</accession>
<dbReference type="Pfam" id="PF04542">
    <property type="entry name" value="Sigma70_r2"/>
    <property type="match status" value="1"/>
</dbReference>
<dbReference type="Proteomes" id="UP000531231">
    <property type="component" value="Unassembled WGS sequence"/>
</dbReference>
<comment type="caution">
    <text evidence="6">The sequence shown here is derived from an EMBL/GenBank/DDBJ whole genome shotgun (WGS) entry which is preliminary data.</text>
</comment>
<dbReference type="GO" id="GO:0003677">
    <property type="term" value="F:DNA binding"/>
    <property type="evidence" value="ECO:0007669"/>
    <property type="project" value="UniProtKB-KW"/>
</dbReference>
<dbReference type="InterPro" id="IPR013325">
    <property type="entry name" value="RNA_pol_sigma_r2"/>
</dbReference>
<gene>
    <name evidence="6" type="ORF">HNQ68_003162</name>
</gene>
<dbReference type="NCBIfam" id="TIGR02937">
    <property type="entry name" value="sigma70-ECF"/>
    <property type="match status" value="1"/>
</dbReference>
<dbReference type="AlphaFoldDB" id="A0A7W8ANU3"/>
<dbReference type="Pfam" id="PF04539">
    <property type="entry name" value="Sigma70_r3"/>
    <property type="match status" value="1"/>
</dbReference>
<evidence type="ECO:0000259" key="5">
    <source>
        <dbReference type="PROSITE" id="PS00716"/>
    </source>
</evidence>
<evidence type="ECO:0000313" key="7">
    <source>
        <dbReference type="Proteomes" id="UP000531231"/>
    </source>
</evidence>
<sequence>MHSTKMSVFQSDMLLKEKLGGKDPVRDALAIYGEDDKLEIASSAAVSEQENSQFASEARIEKALNALLADWRRQDQTLDRSQFERVVHRRKLEADEIVEVLQQLRAHGVVLEGLDDDEEIVTLSPEDARRSGDDFVVGYFRAKLLTREEEVRFGRAVQIGIVAQHEEQAGHYADDLGKLIAEGEKARAKMVVANLRLVFSVARKFGSKAIEFPDHIQNGTIGLMRAIEGFDPELGLKFATYATWWIRQSISRANDNDSNLIRMPVHRLEQIRRVRRHTRRLTMENNRGPTLGELCDALDMPREKVAYLQRLSLFRTTSLDAPLGDEDDIHLRDIIPSDAPTPEDLTEIWSRNKLLKQLIEELSPREQMILDRRFGLTTRSGRTLQELGNEIGVTRERIRQIEDKALKKLYRKALRYMRALED</sequence>
<dbReference type="RefSeq" id="WP_170265306.1">
    <property type="nucleotide sequence ID" value="NZ_JACHIL010000006.1"/>
</dbReference>
<dbReference type="InterPro" id="IPR013324">
    <property type="entry name" value="RNA_pol_sigma_r3/r4-like"/>
</dbReference>
<protein>
    <submittedName>
        <fullName evidence="6">RNA polymerase primary sigma factor</fullName>
    </submittedName>
</protein>
<evidence type="ECO:0000256" key="4">
    <source>
        <dbReference type="ARBA" id="ARBA00023163"/>
    </source>
</evidence>
<dbReference type="Pfam" id="PF04545">
    <property type="entry name" value="Sigma70_r4"/>
    <property type="match status" value="1"/>
</dbReference>
<feature type="domain" description="RNA polymerase sigma-70" evidence="5">
    <location>
        <begin position="383"/>
        <end position="409"/>
    </location>
</feature>
<dbReference type="SUPFAM" id="SSF88946">
    <property type="entry name" value="Sigma2 domain of RNA polymerase sigma factors"/>
    <property type="match status" value="1"/>
</dbReference>
<evidence type="ECO:0000313" key="6">
    <source>
        <dbReference type="EMBL" id="MBB5092605.1"/>
    </source>
</evidence>
<dbReference type="InterPro" id="IPR007624">
    <property type="entry name" value="RNA_pol_sigma70_r3"/>
</dbReference>
<reference evidence="6 7" key="1">
    <citation type="submission" date="2020-08" db="EMBL/GenBank/DDBJ databases">
        <title>Genomic Encyclopedia of Type Strains, Phase IV (KMG-IV): sequencing the most valuable type-strain genomes for metagenomic binning, comparative biology and taxonomic classification.</title>
        <authorList>
            <person name="Goeker M."/>
        </authorList>
    </citation>
    <scope>NUCLEOTIDE SEQUENCE [LARGE SCALE GENOMIC DNA]</scope>
    <source>
        <strain evidence="6 7">DSM 25620</strain>
    </source>
</reference>
<dbReference type="InterPro" id="IPR000943">
    <property type="entry name" value="RNA_pol_sigma70"/>
</dbReference>
<dbReference type="PROSITE" id="PS00716">
    <property type="entry name" value="SIGMA70_2"/>
    <property type="match status" value="1"/>
</dbReference>
<evidence type="ECO:0000256" key="1">
    <source>
        <dbReference type="ARBA" id="ARBA00023015"/>
    </source>
</evidence>
<dbReference type="InterPro" id="IPR007630">
    <property type="entry name" value="RNA_pol_sigma70_r4"/>
</dbReference>
<evidence type="ECO:0000256" key="3">
    <source>
        <dbReference type="ARBA" id="ARBA00023125"/>
    </source>
</evidence>
<dbReference type="SUPFAM" id="SSF88659">
    <property type="entry name" value="Sigma3 and sigma4 domains of RNA polymerase sigma factors"/>
    <property type="match status" value="2"/>
</dbReference>
<keyword evidence="7" id="KW-1185">Reference proteome</keyword>
<dbReference type="InterPro" id="IPR007627">
    <property type="entry name" value="RNA_pol_sigma70_r2"/>
</dbReference>
<organism evidence="6 7">
    <name type="scientific">Pseudochrobactrum saccharolyticum</name>
    <dbReference type="NCBI Taxonomy" id="354352"/>
    <lineage>
        <taxon>Bacteria</taxon>
        <taxon>Pseudomonadati</taxon>
        <taxon>Pseudomonadota</taxon>
        <taxon>Alphaproteobacteria</taxon>
        <taxon>Hyphomicrobiales</taxon>
        <taxon>Brucellaceae</taxon>
        <taxon>Pseudochrobactrum</taxon>
    </lineage>
</organism>
<dbReference type="GO" id="GO:0006352">
    <property type="term" value="P:DNA-templated transcription initiation"/>
    <property type="evidence" value="ECO:0007669"/>
    <property type="project" value="InterPro"/>
</dbReference>
<dbReference type="GO" id="GO:0016987">
    <property type="term" value="F:sigma factor activity"/>
    <property type="evidence" value="ECO:0007669"/>
    <property type="project" value="UniProtKB-KW"/>
</dbReference>
<dbReference type="PANTHER" id="PTHR30603:SF47">
    <property type="entry name" value="RNA POLYMERASE SIGMA FACTOR SIGD, CHLOROPLASTIC"/>
    <property type="match status" value="1"/>
</dbReference>
<evidence type="ECO:0000256" key="2">
    <source>
        <dbReference type="ARBA" id="ARBA00023082"/>
    </source>
</evidence>
<dbReference type="InterPro" id="IPR014284">
    <property type="entry name" value="RNA_pol_sigma-70_dom"/>
</dbReference>
<keyword evidence="1" id="KW-0805">Transcription regulation</keyword>
<dbReference type="Gene3D" id="1.10.601.10">
    <property type="entry name" value="RNA Polymerase Primary Sigma Factor"/>
    <property type="match status" value="1"/>
</dbReference>
<proteinExistence type="predicted"/>
<keyword evidence="2" id="KW-0731">Sigma factor</keyword>
<dbReference type="EMBL" id="JACHIL010000006">
    <property type="protein sequence ID" value="MBB5092605.1"/>
    <property type="molecule type" value="Genomic_DNA"/>
</dbReference>
<dbReference type="Gene3D" id="1.10.10.10">
    <property type="entry name" value="Winged helix-like DNA-binding domain superfamily/Winged helix DNA-binding domain"/>
    <property type="match status" value="2"/>
</dbReference>
<dbReference type="PRINTS" id="PR00046">
    <property type="entry name" value="SIGMA70FCT"/>
</dbReference>
<name>A0A7W8ANU3_9HYPH</name>
<dbReference type="InterPro" id="IPR036388">
    <property type="entry name" value="WH-like_DNA-bd_sf"/>
</dbReference>
<dbReference type="CDD" id="cd06171">
    <property type="entry name" value="Sigma70_r4"/>
    <property type="match status" value="1"/>
</dbReference>
<dbReference type="PANTHER" id="PTHR30603">
    <property type="entry name" value="RNA POLYMERASE SIGMA FACTOR RPO"/>
    <property type="match status" value="1"/>
</dbReference>
<keyword evidence="3" id="KW-0238">DNA-binding</keyword>
<keyword evidence="4" id="KW-0804">Transcription</keyword>
<dbReference type="InterPro" id="IPR050239">
    <property type="entry name" value="Sigma-70_RNA_pol_init_factors"/>
</dbReference>